<feature type="compositionally biased region" description="Basic and acidic residues" evidence="4">
    <location>
        <begin position="815"/>
        <end position="865"/>
    </location>
</feature>
<evidence type="ECO:0000256" key="1">
    <source>
        <dbReference type="ARBA" id="ARBA00004123"/>
    </source>
</evidence>
<dbReference type="InterPro" id="IPR013320">
    <property type="entry name" value="ConA-like_dom_sf"/>
</dbReference>
<dbReference type="STRING" id="133383.A0A1R0H7Q3"/>
<feature type="compositionally biased region" description="Basic residues" evidence="4">
    <location>
        <begin position="179"/>
        <end position="189"/>
    </location>
</feature>
<feature type="compositionally biased region" description="Basic and acidic residues" evidence="4">
    <location>
        <begin position="710"/>
        <end position="768"/>
    </location>
</feature>
<dbReference type="GO" id="GO:0032259">
    <property type="term" value="P:methylation"/>
    <property type="evidence" value="ECO:0007669"/>
    <property type="project" value="UniProtKB-KW"/>
</dbReference>
<reference evidence="6 7" key="1">
    <citation type="journal article" date="2016" name="Mol. Biol. Evol.">
        <title>Genome-Wide Survey of Gut Fungi (Harpellales) Reveals the First Horizontally Transferred Ubiquitin Gene from a Mosquito Host.</title>
        <authorList>
            <person name="Wang Y."/>
            <person name="White M.M."/>
            <person name="Kvist S."/>
            <person name="Moncalvo J.M."/>
        </authorList>
    </citation>
    <scope>NUCLEOTIDE SEQUENCE [LARGE SCALE GENOMIC DNA]</scope>
    <source>
        <strain evidence="6 7">ALG-7-W6</strain>
    </source>
</reference>
<accession>A0A1R0H7Q3</accession>
<sequence>MSSDKIKEFFQNNVVREKNSQLFSSAESGPQIYQDGRTYFHYKADVSRFIDSRWNYFWTKARGETWINSASSALSTNSTGNSLDEGRFESGKAKYNKNGMWALVDASRFPSSYDQSSTQQKTRAVMYDISPDGTLLPIADAKSFSGTNLSNFNNSSSNLLSALNNSRKRRKSGSSSKVQIKKQKQRPRPSRVSSKTAPSDKSYGVARSKPTVNTDNFTQMVTRKKAYVPEELNDYINPETEEWSIKMWPDLNNPPGNVVMQADITHSAPQMKFEGPDNLIVYNELGYRMSKASHGISSGSYYFEAEILKPIKPNGNLRIGYAQISADLQAPCGYDHFSYSMRISPPTRFHGSVGHMYGESLQEGDTLGCLIHLPDKLDPDMESDLEARLWDARYAYKTFDYKQPKNIKPPLLEGNENGGNSEITSLEQLNIPPLHVIKDSELVYFKNGKCLGVAFSGLFLGKYYPAISSYMGGKARVIFGSPNDLFKYPPPQKWKGQIVHAMGELSCPLPEDAEQTSVKNQEDSSIKKISLVGEHKDEAIFKEPAPKGAASNESIERELLNEEVAHLEKPKKDTLNSAEPSQETLAEEPVNKEGLSGTNISRDSLNLEPTNTETDSIENKTVENIDEKSDIHNLAKKENVMEKNNDMELIDLKKITEENGIHEESLTFKKKPDNEVKKNEFLNNERSNEKTLLKKQSTTISRLVDVDNATKESFEKEAKKEMLNEIDTSNKKHADSAEKAEELIPMEIHAEIHKKGISEEQEPNKESSEMAVDGVESDNDKGKKPEPTENKQEPSIQDEGENRIETGTILVGGGEENRLRGLLENEKDNRSADIHKEDKETEQGRIEEENEQKEKTVTMETKDPIDSSSGVKHSIEWGGVKVTNLSTQYDKKETEDL</sequence>
<dbReference type="GO" id="GO:0008168">
    <property type="term" value="F:methyltransferase activity"/>
    <property type="evidence" value="ECO:0007669"/>
    <property type="project" value="UniProtKB-KW"/>
</dbReference>
<dbReference type="InterPro" id="IPR001870">
    <property type="entry name" value="B30.2/SPRY"/>
</dbReference>
<name>A0A1R0H7Q3_9FUNG</name>
<dbReference type="PROSITE" id="PS50188">
    <property type="entry name" value="B302_SPRY"/>
    <property type="match status" value="1"/>
</dbReference>
<feature type="compositionally biased region" description="Polar residues" evidence="4">
    <location>
        <begin position="575"/>
        <end position="584"/>
    </location>
</feature>
<evidence type="ECO:0000313" key="7">
    <source>
        <dbReference type="Proteomes" id="UP000187455"/>
    </source>
</evidence>
<gene>
    <name evidence="6" type="ORF">AYI68_g634</name>
</gene>
<dbReference type="GO" id="GO:0000976">
    <property type="term" value="F:transcription cis-regulatory region binding"/>
    <property type="evidence" value="ECO:0007669"/>
    <property type="project" value="TreeGrafter"/>
</dbReference>
<dbReference type="AlphaFoldDB" id="A0A1R0H7Q3"/>
<dbReference type="OrthoDB" id="21243at2759"/>
<dbReference type="CDD" id="cd12872">
    <property type="entry name" value="SPRY_Ash2"/>
    <property type="match status" value="1"/>
</dbReference>
<protein>
    <submittedName>
        <fullName evidence="6">Set1/Ash2 histone methyltransferase complex subunit ASH2</fullName>
    </submittedName>
</protein>
<keyword evidence="2" id="KW-0539">Nucleus</keyword>
<evidence type="ECO:0000256" key="4">
    <source>
        <dbReference type="SAM" id="MobiDB-lite"/>
    </source>
</evidence>
<keyword evidence="7" id="KW-1185">Reference proteome</keyword>
<dbReference type="Proteomes" id="UP000187455">
    <property type="component" value="Unassembled WGS sequence"/>
</dbReference>
<feature type="region of interest" description="Disordered" evidence="4">
    <location>
        <begin position="163"/>
        <end position="215"/>
    </location>
</feature>
<feature type="domain" description="B30.2/SPRY" evidence="5">
    <location>
        <begin position="240"/>
        <end position="430"/>
    </location>
</feature>
<comment type="similarity">
    <text evidence="3">Belongs to the cclA family.</text>
</comment>
<dbReference type="SUPFAM" id="SSF49899">
    <property type="entry name" value="Concanavalin A-like lectins/glucanases"/>
    <property type="match status" value="1"/>
</dbReference>
<dbReference type="GO" id="GO:0048188">
    <property type="term" value="C:Set1C/COMPASS complex"/>
    <property type="evidence" value="ECO:0007669"/>
    <property type="project" value="InterPro"/>
</dbReference>
<evidence type="ECO:0000313" key="6">
    <source>
        <dbReference type="EMBL" id="OLY85177.1"/>
    </source>
</evidence>
<keyword evidence="6" id="KW-0489">Methyltransferase</keyword>
<feature type="region of interest" description="Disordered" evidence="4">
    <location>
        <begin position="710"/>
        <end position="897"/>
    </location>
</feature>
<dbReference type="SMART" id="SM00449">
    <property type="entry name" value="SPRY"/>
    <property type="match status" value="1"/>
</dbReference>
<dbReference type="InterPro" id="IPR043136">
    <property type="entry name" value="B30.2/SPRY_sf"/>
</dbReference>
<organism evidence="6 7">
    <name type="scientific">Smittium mucronatum</name>
    <dbReference type="NCBI Taxonomy" id="133383"/>
    <lineage>
        <taxon>Eukaryota</taxon>
        <taxon>Fungi</taxon>
        <taxon>Fungi incertae sedis</taxon>
        <taxon>Zoopagomycota</taxon>
        <taxon>Kickxellomycotina</taxon>
        <taxon>Harpellomycetes</taxon>
        <taxon>Harpellales</taxon>
        <taxon>Legeriomycetaceae</taxon>
        <taxon>Smittium</taxon>
    </lineage>
</organism>
<dbReference type="Pfam" id="PF00622">
    <property type="entry name" value="SPRY"/>
    <property type="match status" value="1"/>
</dbReference>
<dbReference type="EMBL" id="LSSL01000201">
    <property type="protein sequence ID" value="OLY85177.1"/>
    <property type="molecule type" value="Genomic_DNA"/>
</dbReference>
<dbReference type="InterPro" id="IPR037353">
    <property type="entry name" value="ASH2"/>
</dbReference>
<feature type="region of interest" description="Disordered" evidence="4">
    <location>
        <begin position="567"/>
        <end position="624"/>
    </location>
</feature>
<feature type="compositionally biased region" description="Basic and acidic residues" evidence="4">
    <location>
        <begin position="778"/>
        <end position="792"/>
    </location>
</feature>
<dbReference type="Gene3D" id="2.60.120.920">
    <property type="match status" value="1"/>
</dbReference>
<evidence type="ECO:0000256" key="3">
    <source>
        <dbReference type="ARBA" id="ARBA00038149"/>
    </source>
</evidence>
<keyword evidence="6" id="KW-0808">Transferase</keyword>
<dbReference type="PANTHER" id="PTHR10598">
    <property type="entry name" value="SET1/ASH2 HISTONE METHYLTRANSFERASE COMPLEX SUBUNIT ASH2"/>
    <property type="match status" value="1"/>
</dbReference>
<evidence type="ECO:0000256" key="2">
    <source>
        <dbReference type="ARBA" id="ARBA00023242"/>
    </source>
</evidence>
<feature type="compositionally biased region" description="Polar residues" evidence="4">
    <location>
        <begin position="596"/>
        <end position="614"/>
    </location>
</feature>
<comment type="subcellular location">
    <subcellularLocation>
        <location evidence="1">Nucleus</location>
    </subcellularLocation>
</comment>
<evidence type="ECO:0000259" key="5">
    <source>
        <dbReference type="PROSITE" id="PS50188"/>
    </source>
</evidence>
<comment type="caution">
    <text evidence="6">The sequence shown here is derived from an EMBL/GenBank/DDBJ whole genome shotgun (WGS) entry which is preliminary data.</text>
</comment>
<dbReference type="InterPro" id="IPR003877">
    <property type="entry name" value="SPRY_dom"/>
</dbReference>
<dbReference type="PANTHER" id="PTHR10598:SF0">
    <property type="entry name" value="SET1_ASH2 HISTONE METHYLTRANSFERASE COMPLEX SUBUNIT ASH2"/>
    <property type="match status" value="1"/>
</dbReference>
<dbReference type="Gene3D" id="3.90.980.20">
    <property type="match status" value="1"/>
</dbReference>
<proteinExistence type="inferred from homology"/>